<proteinExistence type="predicted"/>
<dbReference type="PANTHER" id="PTHR12526:SF630">
    <property type="entry name" value="GLYCOSYLTRANSFERASE"/>
    <property type="match status" value="1"/>
</dbReference>
<evidence type="ECO:0000313" key="3">
    <source>
        <dbReference type="EMBL" id="WGZ92250.1"/>
    </source>
</evidence>
<gene>
    <name evidence="3" type="ORF">QJT80_07125</name>
</gene>
<evidence type="ECO:0000259" key="2">
    <source>
        <dbReference type="Pfam" id="PF13439"/>
    </source>
</evidence>
<dbReference type="EMBL" id="CP124755">
    <property type="protein sequence ID" value="WGZ92250.1"/>
    <property type="molecule type" value="Genomic_DNA"/>
</dbReference>
<feature type="domain" description="Glycosyltransferase subfamily 4-like N-terminal" evidence="2">
    <location>
        <begin position="14"/>
        <end position="171"/>
    </location>
</feature>
<dbReference type="Pfam" id="PF13439">
    <property type="entry name" value="Glyco_transf_4"/>
    <property type="match status" value="1"/>
</dbReference>
<reference evidence="3" key="2">
    <citation type="submission" date="2023-04" db="EMBL/GenBank/DDBJ databases">
        <authorList>
            <person name="Beletskiy A.V."/>
            <person name="Mardanov A.V."/>
            <person name="Ravin N.V."/>
        </authorList>
    </citation>
    <scope>NUCLEOTIDE SEQUENCE</scope>
    <source>
        <strain evidence="3">GKL-01</strain>
    </source>
</reference>
<dbReference type="PANTHER" id="PTHR12526">
    <property type="entry name" value="GLYCOSYLTRANSFERASE"/>
    <property type="match status" value="1"/>
</dbReference>
<evidence type="ECO:0000259" key="1">
    <source>
        <dbReference type="Pfam" id="PF00534"/>
    </source>
</evidence>
<dbReference type="KEGG" id="tdu:QJT80_07125"/>
<dbReference type="Proteomes" id="UP001300672">
    <property type="component" value="Chromosome"/>
</dbReference>
<dbReference type="Gene3D" id="3.40.50.2000">
    <property type="entry name" value="Glycogen Phosphorylase B"/>
    <property type="match status" value="2"/>
</dbReference>
<name>A0AA95KJS1_9GAMM</name>
<dbReference type="AlphaFoldDB" id="A0AA95KJS1"/>
<dbReference type="GO" id="GO:0016757">
    <property type="term" value="F:glycosyltransferase activity"/>
    <property type="evidence" value="ECO:0007669"/>
    <property type="project" value="UniProtKB-KW"/>
</dbReference>
<organism evidence="3">
    <name type="scientific">Candidatus Thiocaldithrix dubininis</name>
    <dbReference type="NCBI Taxonomy" id="3080823"/>
    <lineage>
        <taxon>Bacteria</taxon>
        <taxon>Pseudomonadati</taxon>
        <taxon>Pseudomonadota</taxon>
        <taxon>Gammaproteobacteria</taxon>
        <taxon>Thiotrichales</taxon>
        <taxon>Thiotrichaceae</taxon>
        <taxon>Candidatus Thiocaldithrix</taxon>
    </lineage>
</organism>
<keyword evidence="3" id="KW-0328">Glycosyltransferase</keyword>
<dbReference type="InterPro" id="IPR001296">
    <property type="entry name" value="Glyco_trans_1"/>
</dbReference>
<protein>
    <submittedName>
        <fullName evidence="3">Glycosyltransferase</fullName>
        <ecNumber evidence="3">2.4.-.-</ecNumber>
    </submittedName>
</protein>
<dbReference type="SUPFAM" id="SSF53756">
    <property type="entry name" value="UDP-Glycosyltransferase/glycogen phosphorylase"/>
    <property type="match status" value="1"/>
</dbReference>
<dbReference type="InterPro" id="IPR028098">
    <property type="entry name" value="Glyco_trans_4-like_N"/>
</dbReference>
<dbReference type="EC" id="2.4.-.-" evidence="3"/>
<keyword evidence="3" id="KW-0808">Transferase</keyword>
<sequence>MKKIAIIIPELARPGGAEKVAFDLMQEFNRRNYAVTVIRFDKLDPSETAYEVQGEDKHLNIPNRQGGVWVQMHLLLLRAWCFWRIFHKEKFDHIFSFLEAANIPCAIASSKSVLSVHLDPNTMTRKIWLAMTLLYPRAKRVVAVSQQMRVSLEQRAKLNNVKCIYNPIDIQLIQQKATMPIMSITRKFILGVGRLELQKRFDRLVTAYANTRLKQECDLILVGSGSQANHLRKQIQELGLDDKILLIGFDDNPYKYMAKAQFQVMSSDYEGYPLVLIEALSLGCPIISTDCPTGPREIIQPYLNGLLVELTSEALTQAMDQLYYDKVLLNQLRNNALASVSANHIQLIADEWLAA</sequence>
<reference evidence="3" key="1">
    <citation type="journal article" date="2023" name="Int. J. Mol. Sci.">
        <title>Metagenomics Revealed a New Genus 'Candidatus Thiocaldithrix dubininis' gen. nov., sp. nov. and a New Species 'Candidatus Thiothrix putei' sp. nov. in the Family Thiotrichaceae, Some Members of Which Have Traits of Both Na+- and H+-Motive Energetics.</title>
        <authorList>
            <person name="Ravin N.V."/>
            <person name="Muntyan M.S."/>
            <person name="Smolyakov D.D."/>
            <person name="Rudenko T.S."/>
            <person name="Beletsky A.V."/>
            <person name="Mardanov A.V."/>
            <person name="Grabovich M.Y."/>
        </authorList>
    </citation>
    <scope>NUCLEOTIDE SEQUENCE</scope>
    <source>
        <strain evidence="3">GKL-01</strain>
    </source>
</reference>
<feature type="domain" description="Glycosyl transferase family 1" evidence="1">
    <location>
        <begin position="185"/>
        <end position="336"/>
    </location>
</feature>
<accession>A0AA95KJS1</accession>
<dbReference type="GO" id="GO:1901135">
    <property type="term" value="P:carbohydrate derivative metabolic process"/>
    <property type="evidence" value="ECO:0007669"/>
    <property type="project" value="UniProtKB-ARBA"/>
</dbReference>
<dbReference type="CDD" id="cd03811">
    <property type="entry name" value="GT4_GT28_WabH-like"/>
    <property type="match status" value="1"/>
</dbReference>
<dbReference type="Pfam" id="PF00534">
    <property type="entry name" value="Glycos_transf_1"/>
    <property type="match status" value="1"/>
</dbReference>